<dbReference type="RefSeq" id="WP_093386815.1">
    <property type="nucleotide sequence ID" value="NZ_FOTW01000009.1"/>
</dbReference>
<dbReference type="EMBL" id="FOTW01000009">
    <property type="protein sequence ID" value="SFL88934.1"/>
    <property type="molecule type" value="Genomic_DNA"/>
</dbReference>
<keyword evidence="2 5" id="KW-0812">Transmembrane</keyword>
<proteinExistence type="inferred from homology"/>
<evidence type="ECO:0000313" key="7">
    <source>
        <dbReference type="Proteomes" id="UP000199470"/>
    </source>
</evidence>
<dbReference type="PANTHER" id="PTHR43701:SF2">
    <property type="entry name" value="MEMBRANE TRANSPORTER PROTEIN YJNA-RELATED"/>
    <property type="match status" value="1"/>
</dbReference>
<dbReference type="Pfam" id="PF01925">
    <property type="entry name" value="TauE"/>
    <property type="match status" value="1"/>
</dbReference>
<feature type="transmembrane region" description="Helical" evidence="5">
    <location>
        <begin position="175"/>
        <end position="201"/>
    </location>
</feature>
<comment type="similarity">
    <text evidence="5">Belongs to the 4-toluene sulfonate uptake permease (TSUP) (TC 2.A.102) family.</text>
</comment>
<dbReference type="AlphaFoldDB" id="A0A1I4LD51"/>
<gene>
    <name evidence="6" type="ORF">SAMN02982985_01889</name>
</gene>
<evidence type="ECO:0000256" key="4">
    <source>
        <dbReference type="ARBA" id="ARBA00023136"/>
    </source>
</evidence>
<evidence type="ECO:0000256" key="3">
    <source>
        <dbReference type="ARBA" id="ARBA00022989"/>
    </source>
</evidence>
<feature type="transmembrane region" description="Helical" evidence="5">
    <location>
        <begin position="272"/>
        <end position="289"/>
    </location>
</feature>
<evidence type="ECO:0000256" key="2">
    <source>
        <dbReference type="ARBA" id="ARBA00022692"/>
    </source>
</evidence>
<feature type="transmembrane region" description="Helical" evidence="5">
    <location>
        <begin position="109"/>
        <end position="126"/>
    </location>
</feature>
<reference evidence="6 7" key="1">
    <citation type="submission" date="2016-10" db="EMBL/GenBank/DDBJ databases">
        <authorList>
            <person name="de Groot N.N."/>
        </authorList>
    </citation>
    <scope>NUCLEOTIDE SEQUENCE [LARGE SCALE GENOMIC DNA]</scope>
    <source>
        <strain evidence="6 7">ATCC 43154</strain>
    </source>
</reference>
<protein>
    <recommendedName>
        <fullName evidence="5">Probable membrane transporter protein</fullName>
    </recommendedName>
</protein>
<accession>A0A1I4LD51</accession>
<dbReference type="GO" id="GO:0005886">
    <property type="term" value="C:plasma membrane"/>
    <property type="evidence" value="ECO:0007669"/>
    <property type="project" value="UniProtKB-SubCell"/>
</dbReference>
<evidence type="ECO:0000313" key="6">
    <source>
        <dbReference type="EMBL" id="SFL88934.1"/>
    </source>
</evidence>
<keyword evidence="5" id="KW-1003">Cell membrane</keyword>
<dbReference type="InterPro" id="IPR002781">
    <property type="entry name" value="TM_pro_TauE-like"/>
</dbReference>
<feature type="transmembrane region" description="Helical" evidence="5">
    <location>
        <begin position="57"/>
        <end position="78"/>
    </location>
</feature>
<name>A0A1I4LD51_9BURK</name>
<dbReference type="PANTHER" id="PTHR43701">
    <property type="entry name" value="MEMBRANE TRANSPORTER PROTEIN MJ0441-RELATED"/>
    <property type="match status" value="1"/>
</dbReference>
<feature type="transmembrane region" description="Helical" evidence="5">
    <location>
        <begin position="29"/>
        <end position="50"/>
    </location>
</feature>
<dbReference type="OrthoDB" id="7031597at2"/>
<sequence>MSALLATFATTAATPTVAALGLAIGVVLALTGAGGGILAVPALVFGAGLGMADAGPIGLLAVGMAASLGALLGLKAGIVRYKAALLVAGAGIVCSPLGLWLAQRTPNRPLSFVFALVLLYVAWRTWRRAHPHVAAADDAAAASLHAARAAARRAPPCRLDAGRGKLVWTAPCARALAVSGLLAGALSGLLGVGGGFVMIPALQRYTDLAMQSVVATSLAVIALVSLSGVAASAASGHLQWAVALPFSAGAMAGMVAGRAIGGQLAGPRLQQAFALLSAAVAAALMARSVL</sequence>
<dbReference type="Proteomes" id="UP000199470">
    <property type="component" value="Unassembled WGS sequence"/>
</dbReference>
<keyword evidence="3 5" id="KW-1133">Transmembrane helix</keyword>
<feature type="transmembrane region" description="Helical" evidence="5">
    <location>
        <begin position="84"/>
        <end position="102"/>
    </location>
</feature>
<feature type="transmembrane region" description="Helical" evidence="5">
    <location>
        <begin position="213"/>
        <end position="234"/>
    </location>
</feature>
<comment type="subcellular location">
    <subcellularLocation>
        <location evidence="5">Cell membrane</location>
        <topology evidence="5">Multi-pass membrane protein</topology>
    </subcellularLocation>
    <subcellularLocation>
        <location evidence="1">Membrane</location>
        <topology evidence="1">Multi-pass membrane protein</topology>
    </subcellularLocation>
</comment>
<keyword evidence="7" id="KW-1185">Reference proteome</keyword>
<dbReference type="InterPro" id="IPR051598">
    <property type="entry name" value="TSUP/Inactive_protease-like"/>
</dbReference>
<evidence type="ECO:0000256" key="5">
    <source>
        <dbReference type="RuleBase" id="RU363041"/>
    </source>
</evidence>
<feature type="transmembrane region" description="Helical" evidence="5">
    <location>
        <begin position="240"/>
        <end position="260"/>
    </location>
</feature>
<keyword evidence="4 5" id="KW-0472">Membrane</keyword>
<dbReference type="STRING" id="758825.SAMN02982985_01889"/>
<organism evidence="6 7">
    <name type="scientific">Rugamonas rubra</name>
    <dbReference type="NCBI Taxonomy" id="758825"/>
    <lineage>
        <taxon>Bacteria</taxon>
        <taxon>Pseudomonadati</taxon>
        <taxon>Pseudomonadota</taxon>
        <taxon>Betaproteobacteria</taxon>
        <taxon>Burkholderiales</taxon>
        <taxon>Oxalobacteraceae</taxon>
        <taxon>Telluria group</taxon>
        <taxon>Rugamonas</taxon>
    </lineage>
</organism>
<evidence type="ECO:0000256" key="1">
    <source>
        <dbReference type="ARBA" id="ARBA00004141"/>
    </source>
</evidence>